<organism evidence="7 8">
    <name type="scientific">Metallosphaera prunae</name>
    <dbReference type="NCBI Taxonomy" id="47304"/>
    <lineage>
        <taxon>Archaea</taxon>
        <taxon>Thermoproteota</taxon>
        <taxon>Thermoprotei</taxon>
        <taxon>Sulfolobales</taxon>
        <taxon>Sulfolobaceae</taxon>
        <taxon>Metallosphaera</taxon>
    </lineage>
</organism>
<dbReference type="SUPFAM" id="SSF103473">
    <property type="entry name" value="MFS general substrate transporter"/>
    <property type="match status" value="1"/>
</dbReference>
<protein>
    <submittedName>
        <fullName evidence="7">MFS transporter</fullName>
    </submittedName>
</protein>
<keyword evidence="2" id="KW-1003">Cell membrane</keyword>
<comment type="subcellular location">
    <subcellularLocation>
        <location evidence="1">Cell membrane</location>
        <topology evidence="1">Multi-pass membrane protein</topology>
    </subcellularLocation>
</comment>
<evidence type="ECO:0000256" key="1">
    <source>
        <dbReference type="ARBA" id="ARBA00004651"/>
    </source>
</evidence>
<dbReference type="PANTHER" id="PTHR23513:SF6">
    <property type="entry name" value="MAJOR FACILITATOR SUPERFAMILY ASSOCIATED DOMAIN-CONTAINING PROTEIN"/>
    <property type="match status" value="1"/>
</dbReference>
<dbReference type="GO" id="GO:0022857">
    <property type="term" value="F:transmembrane transporter activity"/>
    <property type="evidence" value="ECO:0007669"/>
    <property type="project" value="InterPro"/>
</dbReference>
<feature type="transmembrane region" description="Helical" evidence="6">
    <location>
        <begin position="316"/>
        <end position="336"/>
    </location>
</feature>
<dbReference type="KEGG" id="mpru:DFR88_08100"/>
<evidence type="ECO:0000256" key="5">
    <source>
        <dbReference type="ARBA" id="ARBA00023136"/>
    </source>
</evidence>
<keyword evidence="5 6" id="KW-0472">Membrane</keyword>
<evidence type="ECO:0000256" key="4">
    <source>
        <dbReference type="ARBA" id="ARBA00022989"/>
    </source>
</evidence>
<feature type="transmembrane region" description="Helical" evidence="6">
    <location>
        <begin position="101"/>
        <end position="122"/>
    </location>
</feature>
<evidence type="ECO:0000256" key="2">
    <source>
        <dbReference type="ARBA" id="ARBA00022475"/>
    </source>
</evidence>
<feature type="transmembrane region" description="Helical" evidence="6">
    <location>
        <begin position="7"/>
        <end position="34"/>
    </location>
</feature>
<feature type="transmembrane region" description="Helical" evidence="6">
    <location>
        <begin position="169"/>
        <end position="194"/>
    </location>
</feature>
<proteinExistence type="predicted"/>
<dbReference type="InterPro" id="IPR036259">
    <property type="entry name" value="MFS_trans_sf"/>
</dbReference>
<dbReference type="Pfam" id="PF07690">
    <property type="entry name" value="MFS_1"/>
    <property type="match status" value="1"/>
</dbReference>
<accession>A0A4D8RZT9</accession>
<feature type="transmembrane region" description="Helical" evidence="6">
    <location>
        <begin position="54"/>
        <end position="80"/>
    </location>
</feature>
<keyword evidence="8" id="KW-1185">Reference proteome</keyword>
<sequence>MFNVISAYILLLVSPSFYSLVVGVTMLVGALIRLPSGYLSDSLDRRKALMLTRLSQAVLILLPILSLKLTPFSYVGFNLLTSLNGPLSAGLVQSVMEKRQVLGGTSLNSLTISISSVVGGLVSLSYPVLGITAFLSIASVMRLFTVFFIGNVRVKARKDEPKGRIPVSLIIYPILVFSFLDVIPVMMNSLVFVVSSVEPSLALVSLLTTLGNGMGAILTGERIRENSIGIWARTGSLLLGLVLVAISLSPLYLVYVLLVLRGILSSIQSISIRSDLRLRVSNNLMGRTWGLITTISSFVASVVALSYSFIVSVTGTRFPVLVLGLSLLTLGILMVYRGPSNRQDTKALGSEAGVREESSGKK</sequence>
<reference evidence="7 8" key="1">
    <citation type="submission" date="2018-07" db="EMBL/GenBank/DDBJ databases">
        <title>Complete Genome Sequences of Extremely Thermoacidophilic, Metal-Mobilizing Type-Strain Members of the Archaeal Family Sulfolobaceae: Acidianus brierleyi DSM-1651T, Acidianus sulfidivorans DSM-18786T, Metallosphaera hakonensis DSM-7519T, and Metallosphaera prunae DSM-10039T.</title>
        <authorList>
            <person name="Counts J.A."/>
            <person name="Kelly R.M."/>
        </authorList>
    </citation>
    <scope>NUCLEOTIDE SEQUENCE [LARGE SCALE GENOMIC DNA]</scope>
    <source>
        <strain evidence="7 8">Ron 12/II</strain>
    </source>
</reference>
<dbReference type="EMBL" id="CP031156">
    <property type="protein sequence ID" value="QCO31304.1"/>
    <property type="molecule type" value="Genomic_DNA"/>
</dbReference>
<dbReference type="AlphaFoldDB" id="A0A4D8RZT9"/>
<evidence type="ECO:0000313" key="8">
    <source>
        <dbReference type="Proteomes" id="UP000298568"/>
    </source>
</evidence>
<name>A0A4D8RZT9_METPR</name>
<evidence type="ECO:0000256" key="6">
    <source>
        <dbReference type="SAM" id="Phobius"/>
    </source>
</evidence>
<keyword evidence="4 6" id="KW-1133">Transmembrane helix</keyword>
<dbReference type="PANTHER" id="PTHR23513">
    <property type="entry name" value="INTEGRAL MEMBRANE EFFLUX PROTEIN-RELATED"/>
    <property type="match status" value="1"/>
</dbReference>
<feature type="transmembrane region" description="Helical" evidence="6">
    <location>
        <begin position="291"/>
        <end position="310"/>
    </location>
</feature>
<keyword evidence="3 6" id="KW-0812">Transmembrane</keyword>
<dbReference type="Gene3D" id="1.20.1250.20">
    <property type="entry name" value="MFS general substrate transporter like domains"/>
    <property type="match status" value="1"/>
</dbReference>
<gene>
    <name evidence="7" type="ORF">DFR88_08100</name>
</gene>
<dbReference type="GO" id="GO:0005886">
    <property type="term" value="C:plasma membrane"/>
    <property type="evidence" value="ECO:0007669"/>
    <property type="project" value="UniProtKB-SubCell"/>
</dbReference>
<feature type="transmembrane region" description="Helical" evidence="6">
    <location>
        <begin position="128"/>
        <end position="149"/>
    </location>
</feature>
<feature type="transmembrane region" description="Helical" evidence="6">
    <location>
        <begin position="200"/>
        <end position="218"/>
    </location>
</feature>
<dbReference type="Proteomes" id="UP000298568">
    <property type="component" value="Chromosome"/>
</dbReference>
<evidence type="ECO:0000313" key="7">
    <source>
        <dbReference type="EMBL" id="QCO31304.1"/>
    </source>
</evidence>
<dbReference type="InterPro" id="IPR011701">
    <property type="entry name" value="MFS"/>
</dbReference>
<evidence type="ECO:0000256" key="3">
    <source>
        <dbReference type="ARBA" id="ARBA00022692"/>
    </source>
</evidence>